<keyword evidence="4" id="KW-0285">Flavoprotein</keyword>
<evidence type="ECO:0000313" key="11">
    <source>
        <dbReference type="EMBL" id="GAA0961779.1"/>
    </source>
</evidence>
<evidence type="ECO:0000256" key="1">
    <source>
        <dbReference type="ARBA" id="ARBA00001974"/>
    </source>
</evidence>
<keyword evidence="6" id="KW-0274">FAD</keyword>
<dbReference type="InterPro" id="IPR029041">
    <property type="entry name" value="FAD-linked_oxidoreductase-like"/>
</dbReference>
<dbReference type="RefSeq" id="WP_344243865.1">
    <property type="nucleotide sequence ID" value="NZ_BAAAHH010000026.1"/>
</dbReference>
<keyword evidence="5" id="KW-0547">Nucleotide-binding</keyword>
<evidence type="ECO:0000256" key="4">
    <source>
        <dbReference type="ARBA" id="ARBA00022630"/>
    </source>
</evidence>
<evidence type="ECO:0000259" key="10">
    <source>
        <dbReference type="Pfam" id="PF01619"/>
    </source>
</evidence>
<gene>
    <name evidence="11" type="ORF">GCM10009550_54850</name>
</gene>
<dbReference type="Pfam" id="PF01619">
    <property type="entry name" value="Pro_dh"/>
    <property type="match status" value="1"/>
</dbReference>
<evidence type="ECO:0000256" key="6">
    <source>
        <dbReference type="ARBA" id="ARBA00022827"/>
    </source>
</evidence>
<dbReference type="Proteomes" id="UP001500665">
    <property type="component" value="Unassembled WGS sequence"/>
</dbReference>
<comment type="caution">
    <text evidence="11">The sequence shown here is derived from an EMBL/GenBank/DDBJ whole genome shotgun (WGS) entry which is preliminary data.</text>
</comment>
<dbReference type="PANTHER" id="PTHR13914:SF0">
    <property type="entry name" value="PROLINE DEHYDROGENASE 1, MITOCHONDRIAL"/>
    <property type="match status" value="1"/>
</dbReference>
<keyword evidence="7" id="KW-0560">Oxidoreductase</keyword>
<protein>
    <recommendedName>
        <fullName evidence="3">proline dehydrogenase</fullName>
        <ecNumber evidence="3">1.5.5.2</ecNumber>
    </recommendedName>
</protein>
<evidence type="ECO:0000256" key="5">
    <source>
        <dbReference type="ARBA" id="ARBA00022741"/>
    </source>
</evidence>
<evidence type="ECO:0000256" key="2">
    <source>
        <dbReference type="ARBA" id="ARBA00004739"/>
    </source>
</evidence>
<proteinExistence type="predicted"/>
<comment type="pathway">
    <text evidence="2">Amino-acid degradation; L-proline degradation into L-glutamate; L-glutamate from L-proline: step 1/2.</text>
</comment>
<keyword evidence="8" id="KW-0642">Proline metabolism</keyword>
<dbReference type="PANTHER" id="PTHR13914">
    <property type="entry name" value="PROLINE OXIDASE"/>
    <property type="match status" value="1"/>
</dbReference>
<evidence type="ECO:0000256" key="3">
    <source>
        <dbReference type="ARBA" id="ARBA00012695"/>
    </source>
</evidence>
<name>A0ABP4C7Z5_9ACTN</name>
<comment type="catalytic activity">
    <reaction evidence="9">
        <text>L-proline + a quinone = (S)-1-pyrroline-5-carboxylate + a quinol + H(+)</text>
        <dbReference type="Rhea" id="RHEA:23784"/>
        <dbReference type="ChEBI" id="CHEBI:15378"/>
        <dbReference type="ChEBI" id="CHEBI:17388"/>
        <dbReference type="ChEBI" id="CHEBI:24646"/>
        <dbReference type="ChEBI" id="CHEBI:60039"/>
        <dbReference type="ChEBI" id="CHEBI:132124"/>
        <dbReference type="EC" id="1.5.5.2"/>
    </reaction>
</comment>
<dbReference type="Gene3D" id="3.20.20.220">
    <property type="match status" value="1"/>
</dbReference>
<dbReference type="PIRSF" id="PIRSF000196">
    <property type="entry name" value="Pro_dehydrog"/>
    <property type="match status" value="1"/>
</dbReference>
<reference evidence="12" key="1">
    <citation type="journal article" date="2019" name="Int. J. Syst. Evol. Microbiol.">
        <title>The Global Catalogue of Microorganisms (GCM) 10K type strain sequencing project: providing services to taxonomists for standard genome sequencing and annotation.</title>
        <authorList>
            <consortium name="The Broad Institute Genomics Platform"/>
            <consortium name="The Broad Institute Genome Sequencing Center for Infectious Disease"/>
            <person name="Wu L."/>
            <person name="Ma J."/>
        </authorList>
    </citation>
    <scope>NUCLEOTIDE SEQUENCE [LARGE SCALE GENOMIC DNA]</scope>
    <source>
        <strain evidence="12">JCM 10696</strain>
    </source>
</reference>
<sequence>MLRRSLLAASRSPGLRTTLVTAPVTRRVVRRFVAGEDAARALEVAARLLADGLLVSLDRLGEDVRDPAGAEATVRAYEKLLPELPGGVEVSVKLTALGQALDEDLALANARRVCVAAARAGTTVTLDMEDHTTVASTLRVLDALREEHPGTGAVVQAQLRRAEEYCARLAYEGSRVRLCKGAYDPPPSVGYTAKADVDKSYVRCLRTLMAGRGYPMVATHDPRLIEIADALRMVGGRDHDSFEYQMLYGIRPDEQLRLARTGARVRVYVPYGEDWYGYLVRRLAERPANLAFFLRALRTRS</sequence>
<dbReference type="InterPro" id="IPR015659">
    <property type="entry name" value="Proline_oxidase"/>
</dbReference>
<evidence type="ECO:0000256" key="8">
    <source>
        <dbReference type="ARBA" id="ARBA00023062"/>
    </source>
</evidence>
<dbReference type="InterPro" id="IPR008219">
    <property type="entry name" value="PRODH_bac_arc"/>
</dbReference>
<accession>A0ABP4C7Z5</accession>
<dbReference type="InterPro" id="IPR002872">
    <property type="entry name" value="Proline_DH_dom"/>
</dbReference>
<evidence type="ECO:0000256" key="7">
    <source>
        <dbReference type="ARBA" id="ARBA00023002"/>
    </source>
</evidence>
<dbReference type="SUPFAM" id="SSF51730">
    <property type="entry name" value="FAD-linked oxidoreductase"/>
    <property type="match status" value="1"/>
</dbReference>
<organism evidence="11 12">
    <name type="scientific">Actinocorallia libanotica</name>
    <dbReference type="NCBI Taxonomy" id="46162"/>
    <lineage>
        <taxon>Bacteria</taxon>
        <taxon>Bacillati</taxon>
        <taxon>Actinomycetota</taxon>
        <taxon>Actinomycetes</taxon>
        <taxon>Streptosporangiales</taxon>
        <taxon>Thermomonosporaceae</taxon>
        <taxon>Actinocorallia</taxon>
    </lineage>
</organism>
<feature type="domain" description="Proline dehydrogenase" evidence="10">
    <location>
        <begin position="42"/>
        <end position="292"/>
    </location>
</feature>
<keyword evidence="12" id="KW-1185">Reference proteome</keyword>
<dbReference type="EC" id="1.5.5.2" evidence="3"/>
<comment type="cofactor">
    <cofactor evidence="1">
        <name>FAD</name>
        <dbReference type="ChEBI" id="CHEBI:57692"/>
    </cofactor>
</comment>
<dbReference type="EMBL" id="BAAAHH010000026">
    <property type="protein sequence ID" value="GAA0961779.1"/>
    <property type="molecule type" value="Genomic_DNA"/>
</dbReference>
<evidence type="ECO:0000256" key="9">
    <source>
        <dbReference type="ARBA" id="ARBA00048779"/>
    </source>
</evidence>
<evidence type="ECO:0000313" key="12">
    <source>
        <dbReference type="Proteomes" id="UP001500665"/>
    </source>
</evidence>